<dbReference type="Ensembl" id="ENSOTST00005056605.2">
    <property type="protein sequence ID" value="ENSOTSP00005051980.2"/>
    <property type="gene ID" value="ENSOTSG00005006491.2"/>
</dbReference>
<evidence type="ECO:0000256" key="1">
    <source>
        <dbReference type="ARBA" id="ARBA00008874"/>
    </source>
</evidence>
<feature type="region of interest" description="Disordered" evidence="9">
    <location>
        <begin position="442"/>
        <end position="527"/>
    </location>
</feature>
<feature type="compositionally biased region" description="Acidic residues" evidence="9">
    <location>
        <begin position="633"/>
        <end position="649"/>
    </location>
</feature>
<feature type="domain" description="CNH" evidence="11">
    <location>
        <begin position="783"/>
        <end position="1070"/>
    </location>
</feature>
<keyword evidence="5 8" id="KW-0547">Nucleotide-binding</keyword>
<evidence type="ECO:0000256" key="5">
    <source>
        <dbReference type="ARBA" id="ARBA00022741"/>
    </source>
</evidence>
<keyword evidence="7 8" id="KW-0067">ATP-binding</keyword>
<sequence length="1096" mass="124827">QFDPASPALSAPLTHSIDALIGRFDPAGIFELVEVVGNGTYGQVYKGRHVKTGQLAAIKVMDVTEEEEEEIKAEINMLKKYSHHRNIATYYGAFVKKSPPGHDDQLWVSLMDSVPVWWYNLRESSIIYRGLSHLHQHKVIHRDIKGQNVLLTENAEVKLVDFGVSAQLDRTVGRRNTFIGTPYWMAPEVIACDENPDSTYDYRSDIWSLGITAIETAEGAPRKYSSKFIDFIEGCLVKTYTSRPTTEQLLKHSFIRDQPTERQVRIQLKDHIDRTRKKRGEKEETEYEYSGSDEEDENRGEDRESSTSILNVPGESTLRRDFLRLQQENKERSEALKRQQAQLAAQRRDPEEHKRQLLHDRQKRIEEQKEQRRRLEEVIHTHTEFIRNKLEEEQRQLEILQQQLLQEQALLMEYKRKQLEEQRQSERLQRQLQQEHAYLVSLQQQQQDKKPQPLYHYSKNLEPNNKPAWAREVEERSKLNRQGSPKICTTVSDTAIQSRSDSISQSGGGQATQTPPMQRPVEPQGGQGKFQMAHLVPLKPYAAPVPRSQSLCDQPTKTMSAFPTQDPSPTPTPALSTPGSWSDRTPTPPPRAPPHSLAQGRTAAPGSACQRWSSRPRPPVKANDYSSSSEGSESSEESESGEGNEEEDSPTDRSFDWFVPIAWQTPEKRSHNGYTNLPDVVQPSHSPTDSASHSSPGKDSVYDYQSRGLVKASSGKSSFTTFVDLGMYQPPGPVDAISVSSLGSRFEQLKMEVRKGSMVNVNPTNTRPHSDTPEIRKYKKRFNSEILCAALWGVNLLVGTENGLKLLDRSGQGKVYSLINSRRFQQMDVLEGLNLLITISGKKNKVRVYYLAWLRNKILHNDPEVEKKQGWTTVGEMEGCVHYKVVKYERIKFLVIAMKNAVEVYAWAPKPYHKFMAFKSFGDLPHRPQLVDLTVEEGQRLKVIYGSSAGFHAIDVDSGNNYDIYIPVHIQIQIMPHAIVFLPSSDGMEMLLCYEDEGVYVNTYGRIIKDVVLQWGEMPTSVAHICSNQIMGWGEKAIEIRAVETGHLDGVFMHKRAQRLKFLCERNDKVFFASVRSGGSSQVYFMTLNRNCIMNW</sequence>
<feature type="region of interest" description="Disordered" evidence="9">
    <location>
        <begin position="545"/>
        <end position="655"/>
    </location>
</feature>
<gene>
    <name evidence="12" type="primary">MINK1</name>
</gene>
<comment type="similarity">
    <text evidence="1">Belongs to the protein kinase superfamily. STE Ser/Thr protein kinase family. STE20 subfamily.</text>
</comment>
<keyword evidence="13" id="KW-1185">Reference proteome</keyword>
<feature type="region of interest" description="Disordered" evidence="9">
    <location>
        <begin position="273"/>
        <end position="313"/>
    </location>
</feature>
<dbReference type="Pfam" id="PF00780">
    <property type="entry name" value="CNH"/>
    <property type="match status" value="1"/>
</dbReference>
<evidence type="ECO:0000256" key="3">
    <source>
        <dbReference type="ARBA" id="ARBA00022527"/>
    </source>
</evidence>
<dbReference type="Gene3D" id="1.10.510.10">
    <property type="entry name" value="Transferase(Phosphotransferase) domain 1"/>
    <property type="match status" value="1"/>
</dbReference>
<dbReference type="InterPro" id="IPR051700">
    <property type="entry name" value="STE20_Ser-Thr_kinase"/>
</dbReference>
<keyword evidence="6" id="KW-0418">Kinase</keyword>
<dbReference type="SUPFAM" id="SSF56112">
    <property type="entry name" value="Protein kinase-like (PK-like)"/>
    <property type="match status" value="1"/>
</dbReference>
<dbReference type="PROSITE" id="PS00108">
    <property type="entry name" value="PROTEIN_KINASE_ST"/>
    <property type="match status" value="1"/>
</dbReference>
<evidence type="ECO:0000256" key="2">
    <source>
        <dbReference type="ARBA" id="ARBA00012513"/>
    </source>
</evidence>
<keyword evidence="4" id="KW-0808">Transferase</keyword>
<dbReference type="GO" id="GO:0005829">
    <property type="term" value="C:cytosol"/>
    <property type="evidence" value="ECO:0007669"/>
    <property type="project" value="TreeGrafter"/>
</dbReference>
<feature type="compositionally biased region" description="Basic and acidic residues" evidence="9">
    <location>
        <begin position="346"/>
        <end position="370"/>
    </location>
</feature>
<evidence type="ECO:0000313" key="12">
    <source>
        <dbReference type="Ensembl" id="ENSOTSP00005051980.2"/>
    </source>
</evidence>
<dbReference type="Proteomes" id="UP000694402">
    <property type="component" value="Unassembled WGS sequence"/>
</dbReference>
<protein>
    <recommendedName>
        <fullName evidence="2">non-specific serine/threonine protein kinase</fullName>
        <ecNumber evidence="2">2.7.11.1</ecNumber>
    </recommendedName>
</protein>
<dbReference type="PROSITE" id="PS00107">
    <property type="entry name" value="PROTEIN_KINASE_ATP"/>
    <property type="match status" value="1"/>
</dbReference>
<dbReference type="InterPro" id="IPR001180">
    <property type="entry name" value="CNH_dom"/>
</dbReference>
<evidence type="ECO:0000256" key="6">
    <source>
        <dbReference type="ARBA" id="ARBA00022777"/>
    </source>
</evidence>
<dbReference type="SMART" id="SM00220">
    <property type="entry name" value="S_TKc"/>
    <property type="match status" value="1"/>
</dbReference>
<dbReference type="SMART" id="SM00036">
    <property type="entry name" value="CNH"/>
    <property type="match status" value="1"/>
</dbReference>
<evidence type="ECO:0000259" key="10">
    <source>
        <dbReference type="PROSITE" id="PS50011"/>
    </source>
</evidence>
<evidence type="ECO:0000259" key="11">
    <source>
        <dbReference type="PROSITE" id="PS50219"/>
    </source>
</evidence>
<dbReference type="Gene3D" id="3.30.200.20">
    <property type="entry name" value="Phosphorylase Kinase, domain 1"/>
    <property type="match status" value="1"/>
</dbReference>
<feature type="compositionally biased region" description="Polar residues" evidence="9">
    <location>
        <begin position="480"/>
        <end position="516"/>
    </location>
</feature>
<dbReference type="PROSITE" id="PS50219">
    <property type="entry name" value="CNH"/>
    <property type="match status" value="1"/>
</dbReference>
<feature type="region of interest" description="Disordered" evidence="9">
    <location>
        <begin position="668"/>
        <end position="702"/>
    </location>
</feature>
<dbReference type="EC" id="2.7.11.1" evidence="2"/>
<dbReference type="FunFam" id="3.30.200.20:FF:000006">
    <property type="entry name" value="TRAF2 and NCK-interacting protein kinase isoform 4"/>
    <property type="match status" value="1"/>
</dbReference>
<feature type="compositionally biased region" description="Polar residues" evidence="9">
    <location>
        <begin position="547"/>
        <end position="565"/>
    </location>
</feature>
<name>A0A8C8GM74_ONCTS</name>
<evidence type="ECO:0000313" key="13">
    <source>
        <dbReference type="Proteomes" id="UP000694402"/>
    </source>
</evidence>
<dbReference type="Pfam" id="PF00069">
    <property type="entry name" value="Pkinase"/>
    <property type="match status" value="1"/>
</dbReference>
<dbReference type="PANTHER" id="PTHR47096:SF1">
    <property type="entry name" value="MISSHAPEN LIKE KINASE 1"/>
    <property type="match status" value="1"/>
</dbReference>
<dbReference type="GO" id="GO:0004674">
    <property type="term" value="F:protein serine/threonine kinase activity"/>
    <property type="evidence" value="ECO:0007669"/>
    <property type="project" value="UniProtKB-KW"/>
</dbReference>
<feature type="compositionally biased region" description="Basic and acidic residues" evidence="9">
    <location>
        <begin position="469"/>
        <end position="478"/>
    </location>
</feature>
<feature type="compositionally biased region" description="Acidic residues" evidence="9">
    <location>
        <begin position="283"/>
        <end position="299"/>
    </location>
</feature>
<dbReference type="InterPro" id="IPR000719">
    <property type="entry name" value="Prot_kinase_dom"/>
</dbReference>
<dbReference type="PANTHER" id="PTHR47096">
    <property type="entry name" value="MISSHAPEN LIKE KINASE 1"/>
    <property type="match status" value="1"/>
</dbReference>
<reference evidence="12" key="1">
    <citation type="submission" date="2025-08" db="UniProtKB">
        <authorList>
            <consortium name="Ensembl"/>
        </authorList>
    </citation>
    <scope>IDENTIFICATION</scope>
</reference>
<evidence type="ECO:0000256" key="4">
    <source>
        <dbReference type="ARBA" id="ARBA00022679"/>
    </source>
</evidence>
<feature type="compositionally biased region" description="Low complexity" evidence="9">
    <location>
        <begin position="683"/>
        <end position="695"/>
    </location>
</feature>
<dbReference type="GeneTree" id="ENSGT00950000183196"/>
<proteinExistence type="inferred from homology"/>
<feature type="binding site" evidence="8">
    <location>
        <position position="59"/>
    </location>
    <ligand>
        <name>ATP</name>
        <dbReference type="ChEBI" id="CHEBI:30616"/>
    </ligand>
</feature>
<keyword evidence="3" id="KW-0723">Serine/threonine-protein kinase</keyword>
<evidence type="ECO:0000256" key="9">
    <source>
        <dbReference type="SAM" id="MobiDB-lite"/>
    </source>
</evidence>
<organism evidence="12 13">
    <name type="scientific">Oncorhynchus tshawytscha</name>
    <name type="common">Chinook salmon</name>
    <name type="synonym">Salmo tshawytscha</name>
    <dbReference type="NCBI Taxonomy" id="74940"/>
    <lineage>
        <taxon>Eukaryota</taxon>
        <taxon>Metazoa</taxon>
        <taxon>Chordata</taxon>
        <taxon>Craniata</taxon>
        <taxon>Vertebrata</taxon>
        <taxon>Euteleostomi</taxon>
        <taxon>Actinopterygii</taxon>
        <taxon>Neopterygii</taxon>
        <taxon>Teleostei</taxon>
        <taxon>Protacanthopterygii</taxon>
        <taxon>Salmoniformes</taxon>
        <taxon>Salmonidae</taxon>
        <taxon>Salmoninae</taxon>
        <taxon>Oncorhynchus</taxon>
    </lineage>
</organism>
<evidence type="ECO:0000256" key="7">
    <source>
        <dbReference type="ARBA" id="ARBA00022840"/>
    </source>
</evidence>
<dbReference type="InterPro" id="IPR017441">
    <property type="entry name" value="Protein_kinase_ATP_BS"/>
</dbReference>
<feature type="region of interest" description="Disordered" evidence="9">
    <location>
        <begin position="330"/>
        <end position="370"/>
    </location>
</feature>
<dbReference type="PROSITE" id="PS50011">
    <property type="entry name" value="PROTEIN_KINASE_DOM"/>
    <property type="match status" value="1"/>
</dbReference>
<evidence type="ECO:0000256" key="8">
    <source>
        <dbReference type="PROSITE-ProRule" id="PRU10141"/>
    </source>
</evidence>
<dbReference type="GO" id="GO:0005524">
    <property type="term" value="F:ATP binding"/>
    <property type="evidence" value="ECO:0007669"/>
    <property type="project" value="UniProtKB-UniRule"/>
</dbReference>
<dbReference type="InterPro" id="IPR008271">
    <property type="entry name" value="Ser/Thr_kinase_AS"/>
</dbReference>
<dbReference type="InterPro" id="IPR011009">
    <property type="entry name" value="Kinase-like_dom_sf"/>
</dbReference>
<dbReference type="AlphaFoldDB" id="A0A8C8GM74"/>
<accession>A0A8C8GM74</accession>
<feature type="domain" description="Protein kinase" evidence="10">
    <location>
        <begin position="30"/>
        <end position="255"/>
    </location>
</feature>
<reference evidence="12" key="2">
    <citation type="submission" date="2025-09" db="UniProtKB">
        <authorList>
            <consortium name="Ensembl"/>
        </authorList>
    </citation>
    <scope>IDENTIFICATION</scope>
</reference>